<evidence type="ECO:0000313" key="3">
    <source>
        <dbReference type="Proteomes" id="UP000092596"/>
    </source>
</evidence>
<gene>
    <name evidence="2" type="ORF">DAD186_13970</name>
</gene>
<dbReference type="AlphaFoldDB" id="A0A1B0ZJ25"/>
<sequence length="47" mass="4751">MLGQEVARTTADPAHTNTTGADGQVFLPGSPVPIPATPPTVTSSFKS</sequence>
<evidence type="ECO:0000313" key="2">
    <source>
        <dbReference type="EMBL" id="ANP27947.1"/>
    </source>
</evidence>
<dbReference type="EMBL" id="CP012117">
    <property type="protein sequence ID" value="ANP27947.1"/>
    <property type="molecule type" value="Genomic_DNA"/>
</dbReference>
<dbReference type="Proteomes" id="UP000092596">
    <property type="component" value="Chromosome"/>
</dbReference>
<protein>
    <submittedName>
        <fullName evidence="2">Uncharacterized protein</fullName>
    </submittedName>
</protein>
<feature type="region of interest" description="Disordered" evidence="1">
    <location>
        <begin position="1"/>
        <end position="47"/>
    </location>
</feature>
<proteinExistence type="predicted"/>
<organism evidence="2 3">
    <name type="scientific">Dermabacter vaginalis</name>
    <dbReference type="NCBI Taxonomy" id="1630135"/>
    <lineage>
        <taxon>Bacteria</taxon>
        <taxon>Bacillati</taxon>
        <taxon>Actinomycetota</taxon>
        <taxon>Actinomycetes</taxon>
        <taxon>Micrococcales</taxon>
        <taxon>Dermabacteraceae</taxon>
        <taxon>Dermabacter</taxon>
    </lineage>
</organism>
<accession>A0A1B0ZJ25</accession>
<dbReference type="KEGG" id="dva:DAD186_13970"/>
<name>A0A1B0ZJ25_9MICO</name>
<evidence type="ECO:0000256" key="1">
    <source>
        <dbReference type="SAM" id="MobiDB-lite"/>
    </source>
</evidence>
<reference evidence="2 3" key="1">
    <citation type="submission" date="2015-06" db="EMBL/GenBank/DDBJ databases">
        <title>Investigation of pathophysiology for high-risk pregnancy and development of treatment modality based on it.</title>
        <authorList>
            <person name="Kim B.-C."/>
            <person name="Lim S."/>
        </authorList>
    </citation>
    <scope>NUCLEOTIDE SEQUENCE [LARGE SCALE GENOMIC DNA]</scope>
    <source>
        <strain evidence="2 3">AD1-86</strain>
    </source>
</reference>